<dbReference type="STRING" id="48467.SAMN02745166_00336"/>
<proteinExistence type="predicted"/>
<dbReference type="Proteomes" id="UP000190774">
    <property type="component" value="Unassembled WGS sequence"/>
</dbReference>
<dbReference type="EMBL" id="FUYE01000001">
    <property type="protein sequence ID" value="SKA77214.1"/>
    <property type="molecule type" value="Genomic_DNA"/>
</dbReference>
<gene>
    <name evidence="1" type="ORF">SAMN02745166_00336</name>
</gene>
<evidence type="ECO:0000313" key="1">
    <source>
        <dbReference type="EMBL" id="SKA77214.1"/>
    </source>
</evidence>
<accession>A0A1T4WIP9</accession>
<protein>
    <submittedName>
        <fullName evidence="1">Uncharacterized protein</fullName>
    </submittedName>
</protein>
<name>A0A1T4WIP9_9BACT</name>
<reference evidence="2" key="1">
    <citation type="submission" date="2017-02" db="EMBL/GenBank/DDBJ databases">
        <authorList>
            <person name="Varghese N."/>
            <person name="Submissions S."/>
        </authorList>
    </citation>
    <scope>NUCLEOTIDE SEQUENCE [LARGE SCALE GENOMIC DNA]</scope>
    <source>
        <strain evidence="2">ATCC 700200</strain>
    </source>
</reference>
<dbReference type="AlphaFoldDB" id="A0A1T4WIP9"/>
<sequence length="39" mass="4636">MKLPPRLQNVIQWKETVFVENDFFLTILNSTIGFHRGVF</sequence>
<organism evidence="1 2">
    <name type="scientific">Prosthecobacter debontii</name>
    <dbReference type="NCBI Taxonomy" id="48467"/>
    <lineage>
        <taxon>Bacteria</taxon>
        <taxon>Pseudomonadati</taxon>
        <taxon>Verrucomicrobiota</taxon>
        <taxon>Verrucomicrobiia</taxon>
        <taxon>Verrucomicrobiales</taxon>
        <taxon>Verrucomicrobiaceae</taxon>
        <taxon>Prosthecobacter</taxon>
    </lineage>
</organism>
<evidence type="ECO:0000313" key="2">
    <source>
        <dbReference type="Proteomes" id="UP000190774"/>
    </source>
</evidence>
<keyword evidence="2" id="KW-1185">Reference proteome</keyword>